<evidence type="ECO:0000313" key="3">
    <source>
        <dbReference type="Proteomes" id="UP001287286"/>
    </source>
</evidence>
<feature type="compositionally biased region" description="Polar residues" evidence="1">
    <location>
        <begin position="180"/>
        <end position="189"/>
    </location>
</feature>
<gene>
    <name evidence="2" type="ORF">Purlil1_4823</name>
</gene>
<evidence type="ECO:0000313" key="2">
    <source>
        <dbReference type="EMBL" id="KAK4090687.1"/>
    </source>
</evidence>
<organism evidence="2 3">
    <name type="scientific">Purpureocillium lilacinum</name>
    <name type="common">Paecilomyces lilacinus</name>
    <dbReference type="NCBI Taxonomy" id="33203"/>
    <lineage>
        <taxon>Eukaryota</taxon>
        <taxon>Fungi</taxon>
        <taxon>Dikarya</taxon>
        <taxon>Ascomycota</taxon>
        <taxon>Pezizomycotina</taxon>
        <taxon>Sordariomycetes</taxon>
        <taxon>Hypocreomycetidae</taxon>
        <taxon>Hypocreales</taxon>
        <taxon>Ophiocordycipitaceae</taxon>
        <taxon>Purpureocillium</taxon>
    </lineage>
</organism>
<reference evidence="2 3" key="1">
    <citation type="journal article" date="2024" name="Microbiol. Resour. Announc.">
        <title>Genome annotations for the ascomycete fungi Trichoderma harzianum, Trichoderma aggressivum, and Purpureocillium lilacinum.</title>
        <authorList>
            <person name="Beijen E.P.W."/>
            <person name="Ohm R.A."/>
        </authorList>
    </citation>
    <scope>NUCLEOTIDE SEQUENCE [LARGE SCALE GENOMIC DNA]</scope>
    <source>
        <strain evidence="2 3">CBS 150709</strain>
    </source>
</reference>
<comment type="caution">
    <text evidence="2">The sequence shown here is derived from an EMBL/GenBank/DDBJ whole genome shotgun (WGS) entry which is preliminary data.</text>
</comment>
<dbReference type="EMBL" id="JAWRVI010000014">
    <property type="protein sequence ID" value="KAK4090687.1"/>
    <property type="molecule type" value="Genomic_DNA"/>
</dbReference>
<feature type="region of interest" description="Disordered" evidence="1">
    <location>
        <begin position="258"/>
        <end position="287"/>
    </location>
</feature>
<evidence type="ECO:0000256" key="1">
    <source>
        <dbReference type="SAM" id="MobiDB-lite"/>
    </source>
</evidence>
<name>A0ABR0C3A9_PURLI</name>
<protein>
    <submittedName>
        <fullName evidence="2">Uncharacterized protein</fullName>
    </submittedName>
</protein>
<feature type="compositionally biased region" description="Polar residues" evidence="1">
    <location>
        <begin position="638"/>
        <end position="657"/>
    </location>
</feature>
<feature type="region of interest" description="Disordered" evidence="1">
    <location>
        <begin position="621"/>
        <end position="682"/>
    </location>
</feature>
<keyword evidence="3" id="KW-1185">Reference proteome</keyword>
<proteinExistence type="predicted"/>
<accession>A0ABR0C3A9</accession>
<feature type="region of interest" description="Disordered" evidence="1">
    <location>
        <begin position="167"/>
        <end position="201"/>
    </location>
</feature>
<dbReference type="Proteomes" id="UP001287286">
    <property type="component" value="Unassembled WGS sequence"/>
</dbReference>
<feature type="region of interest" description="Disordered" evidence="1">
    <location>
        <begin position="733"/>
        <end position="757"/>
    </location>
</feature>
<sequence>MRGTSGTRYPHVVRAGWRPGGAIAGRYIRTPCRSTRPSKVGVEAFGLKVPCSAAPGLEGRRDCSGAWLGWLGIRIQAGPSSHTQPRGRRPKAAALWQGRAGLDRTGYLAARTSPQPGSGWQLGSGECGERGQWWCVRWYPAGRPAPADTQAARKTGTRPAAVVTGAAPGGNPAPAGARAHTSQGANNLSRGAAQRRSGGAPEQRYLGRALVVVVCFAGIKASDEAPIMVPCEHHHIRMHQSHWPMWPRAGSLMVNDERGPAGAAATGRQGQGRGPEREVPPYHLTRGPWSEIGDDDADFRRTLLLLFAFLHLPLPRLVPAILPSCQPTRSSAFLPLGPGPSCAQAWDAIHGGTRSFNPNSTAPCCNHRDESLRANARLPPSSDRSATNTNRHLHLMNGKDMAARTSYFTSPVRPRGHWELNKGPPSPSIAPALLHASLNIARKLTCQASSVPFFEAGVRQPVPLSQPVPSRRPSATWITMNPMPWQVAPAAMREPLRGRGQTLQATMPIACATKEAIHSRTPIRASQDQPTHPTPPAHPCVLRIPRQEQAAFDLSASGALPHKHAPPKACPQSLVPPWLRVPVLGSFDVAPRDARRTGWLPAGCVPRDSWAPHLCGAGQNKLPSTKASQGGSAYDANPKSSASVAGLQQSPRRQASPWSPIGLTRRPLRNSRGKGFGWSRDQTKWSNERLGPRRMQSTTTPELGASNTKFVHECDIDRKWQELLKEKEARVVERTVAPSGRESRGSPGGPDQAGPSTHVFVRQPRLGLFSRIGLFWHAIVKPPQLRPVRRRARRTRLIYMEVDTSKPACPSD</sequence>
<feature type="compositionally biased region" description="Polar residues" evidence="1">
    <location>
        <begin position="621"/>
        <end position="631"/>
    </location>
</feature>
<feature type="compositionally biased region" description="Low complexity" evidence="1">
    <location>
        <begin position="167"/>
        <end position="179"/>
    </location>
</feature>